<evidence type="ECO:0000313" key="10">
    <source>
        <dbReference type="EMBL" id="GGB40570.1"/>
    </source>
</evidence>
<evidence type="ECO:0000259" key="9">
    <source>
        <dbReference type="Pfam" id="PF09335"/>
    </source>
</evidence>
<gene>
    <name evidence="10" type="ORF">GCM10011492_34220</name>
</gene>
<dbReference type="InterPro" id="IPR032816">
    <property type="entry name" value="VTT_dom"/>
</dbReference>
<dbReference type="InterPro" id="IPR051311">
    <property type="entry name" value="DedA_domain"/>
</dbReference>
<reference evidence="10" key="1">
    <citation type="journal article" date="2014" name="Int. J. Syst. Evol. Microbiol.">
        <title>Complete genome sequence of Corynebacterium casei LMG S-19264T (=DSM 44701T), isolated from a smear-ripened cheese.</title>
        <authorList>
            <consortium name="US DOE Joint Genome Institute (JGI-PGF)"/>
            <person name="Walter F."/>
            <person name="Albersmeier A."/>
            <person name="Kalinowski J."/>
            <person name="Ruckert C."/>
        </authorList>
    </citation>
    <scope>NUCLEOTIDE SEQUENCE</scope>
    <source>
        <strain evidence="10">CGMCC 1.15085</strain>
    </source>
</reference>
<organism evidence="10 11">
    <name type="scientific">Flexivirga endophytica</name>
    <dbReference type="NCBI Taxonomy" id="1849103"/>
    <lineage>
        <taxon>Bacteria</taxon>
        <taxon>Bacillati</taxon>
        <taxon>Actinomycetota</taxon>
        <taxon>Actinomycetes</taxon>
        <taxon>Micrococcales</taxon>
        <taxon>Dermacoccaceae</taxon>
        <taxon>Flexivirga</taxon>
    </lineage>
</organism>
<keyword evidence="11" id="KW-1185">Reference proteome</keyword>
<feature type="compositionally biased region" description="Basic and acidic residues" evidence="7">
    <location>
        <begin position="1"/>
        <end position="10"/>
    </location>
</feature>
<evidence type="ECO:0000256" key="1">
    <source>
        <dbReference type="ARBA" id="ARBA00004651"/>
    </source>
</evidence>
<dbReference type="PANTHER" id="PTHR42709:SF6">
    <property type="entry name" value="UNDECAPRENYL PHOSPHATE TRANSPORTER A"/>
    <property type="match status" value="1"/>
</dbReference>
<name>A0A916WYJ9_9MICO</name>
<comment type="similarity">
    <text evidence="2">Belongs to the DedA family.</text>
</comment>
<evidence type="ECO:0000256" key="3">
    <source>
        <dbReference type="ARBA" id="ARBA00022475"/>
    </source>
</evidence>
<comment type="caution">
    <text evidence="10">The sequence shown here is derived from an EMBL/GenBank/DDBJ whole genome shotgun (WGS) entry which is preliminary data.</text>
</comment>
<comment type="subcellular location">
    <subcellularLocation>
        <location evidence="1">Cell membrane</location>
        <topology evidence="1">Multi-pass membrane protein</topology>
    </subcellularLocation>
</comment>
<keyword evidence="4 8" id="KW-0812">Transmembrane</keyword>
<evidence type="ECO:0000256" key="5">
    <source>
        <dbReference type="ARBA" id="ARBA00022989"/>
    </source>
</evidence>
<protein>
    <recommendedName>
        <fullName evidence="9">VTT domain-containing protein</fullName>
    </recommendedName>
</protein>
<keyword evidence="6 8" id="KW-0472">Membrane</keyword>
<feature type="transmembrane region" description="Helical" evidence="8">
    <location>
        <begin position="66"/>
        <end position="87"/>
    </location>
</feature>
<sequence length="281" mass="31782">MTMRTGREGDETMNEDGGVSEQPTRPIPESEAEAERLAAEAQNQEPPTKEWWDDPRMPWRGKPGRADMWCIGLIIATGAYGLLTIPVRPWILGNFSAPARDYILACFSGSNIAMVDIGALSRVGQHQPLWWAAVIAASLTSIKFDWLWWWAGRLWGRGVIDMIAARSKWAARTAYWAESVARRFGGPAVFLVWFIPLLPSSIVYAFVGDARMSLRRFLFIDFLAGLVYRGLWMFLGYRMGEPAKDLVNQLAKYSLYLTIGGIIIVFIGVYRQQRRFATSQH</sequence>
<dbReference type="Pfam" id="PF09335">
    <property type="entry name" value="VTT_dom"/>
    <property type="match status" value="1"/>
</dbReference>
<evidence type="ECO:0000256" key="6">
    <source>
        <dbReference type="ARBA" id="ARBA00023136"/>
    </source>
</evidence>
<feature type="transmembrane region" description="Helical" evidence="8">
    <location>
        <begin position="129"/>
        <end position="149"/>
    </location>
</feature>
<evidence type="ECO:0000256" key="7">
    <source>
        <dbReference type="SAM" id="MobiDB-lite"/>
    </source>
</evidence>
<reference evidence="10" key="2">
    <citation type="submission" date="2020-09" db="EMBL/GenBank/DDBJ databases">
        <authorList>
            <person name="Sun Q."/>
            <person name="Zhou Y."/>
        </authorList>
    </citation>
    <scope>NUCLEOTIDE SEQUENCE</scope>
    <source>
        <strain evidence="10">CGMCC 1.15085</strain>
    </source>
</reference>
<evidence type="ECO:0000313" key="11">
    <source>
        <dbReference type="Proteomes" id="UP000636793"/>
    </source>
</evidence>
<feature type="transmembrane region" description="Helical" evidence="8">
    <location>
        <begin position="250"/>
        <end position="270"/>
    </location>
</feature>
<accession>A0A916WYJ9</accession>
<dbReference type="PANTHER" id="PTHR42709">
    <property type="entry name" value="ALKALINE PHOSPHATASE LIKE PROTEIN"/>
    <property type="match status" value="1"/>
</dbReference>
<keyword evidence="5 8" id="KW-1133">Transmembrane helix</keyword>
<dbReference type="Proteomes" id="UP000636793">
    <property type="component" value="Unassembled WGS sequence"/>
</dbReference>
<feature type="transmembrane region" description="Helical" evidence="8">
    <location>
        <begin position="219"/>
        <end position="238"/>
    </location>
</feature>
<feature type="transmembrane region" description="Helical" evidence="8">
    <location>
        <begin position="99"/>
        <end position="117"/>
    </location>
</feature>
<evidence type="ECO:0000256" key="8">
    <source>
        <dbReference type="SAM" id="Phobius"/>
    </source>
</evidence>
<dbReference type="GO" id="GO:0005886">
    <property type="term" value="C:plasma membrane"/>
    <property type="evidence" value="ECO:0007669"/>
    <property type="project" value="UniProtKB-SubCell"/>
</dbReference>
<feature type="domain" description="VTT" evidence="9">
    <location>
        <begin position="130"/>
        <end position="237"/>
    </location>
</feature>
<feature type="region of interest" description="Disordered" evidence="7">
    <location>
        <begin position="1"/>
        <end position="56"/>
    </location>
</feature>
<keyword evidence="3" id="KW-1003">Cell membrane</keyword>
<evidence type="ECO:0000256" key="2">
    <source>
        <dbReference type="ARBA" id="ARBA00010792"/>
    </source>
</evidence>
<feature type="transmembrane region" description="Helical" evidence="8">
    <location>
        <begin position="188"/>
        <end position="207"/>
    </location>
</feature>
<proteinExistence type="inferred from homology"/>
<dbReference type="AlphaFoldDB" id="A0A916WYJ9"/>
<evidence type="ECO:0000256" key="4">
    <source>
        <dbReference type="ARBA" id="ARBA00022692"/>
    </source>
</evidence>
<feature type="compositionally biased region" description="Basic and acidic residues" evidence="7">
    <location>
        <begin position="47"/>
        <end position="56"/>
    </location>
</feature>
<dbReference type="EMBL" id="BMHI01000005">
    <property type="protein sequence ID" value="GGB40570.1"/>
    <property type="molecule type" value="Genomic_DNA"/>
</dbReference>